<dbReference type="Proteomes" id="UP000694925">
    <property type="component" value="Unplaced"/>
</dbReference>
<dbReference type="Pfam" id="PF14223">
    <property type="entry name" value="Retrotran_gag_2"/>
    <property type="match status" value="1"/>
</dbReference>
<evidence type="ECO:0000313" key="1">
    <source>
        <dbReference type="Proteomes" id="UP000694925"/>
    </source>
</evidence>
<dbReference type="KEGG" id="ccal:113464877"/>
<feature type="non-terminal residue" evidence="2">
    <location>
        <position position="117"/>
    </location>
</feature>
<keyword evidence="1" id="KW-1185">Reference proteome</keyword>
<evidence type="ECO:0000313" key="2">
    <source>
        <dbReference type="RefSeq" id="XP_026673182.1"/>
    </source>
</evidence>
<dbReference type="RefSeq" id="XP_026673182.1">
    <property type="nucleotide sequence ID" value="XM_026817381.1"/>
</dbReference>
<reference evidence="2" key="1">
    <citation type="submission" date="2025-08" db="UniProtKB">
        <authorList>
            <consortium name="RefSeq"/>
        </authorList>
    </citation>
    <scope>IDENTIFICATION</scope>
    <source>
        <tissue evidence="2">Whole body</tissue>
    </source>
</reference>
<sequence>MASSNILRIEFLNKDNYDTWMIQMEAILIKNDAWAYVNGEKVKPEVNDNDAASREAARKWEIEDRKAKSDIILSIKPSELKQVKACTTSREVWQKLKSIYQSSGPARKATLLKKLKP</sequence>
<organism evidence="1 2">
    <name type="scientific">Ceratina calcarata</name>
    <dbReference type="NCBI Taxonomy" id="156304"/>
    <lineage>
        <taxon>Eukaryota</taxon>
        <taxon>Metazoa</taxon>
        <taxon>Ecdysozoa</taxon>
        <taxon>Arthropoda</taxon>
        <taxon>Hexapoda</taxon>
        <taxon>Insecta</taxon>
        <taxon>Pterygota</taxon>
        <taxon>Neoptera</taxon>
        <taxon>Endopterygota</taxon>
        <taxon>Hymenoptera</taxon>
        <taxon>Apocrita</taxon>
        <taxon>Aculeata</taxon>
        <taxon>Apoidea</taxon>
        <taxon>Anthophila</taxon>
        <taxon>Apidae</taxon>
        <taxon>Ceratina</taxon>
        <taxon>Zadontomerus</taxon>
    </lineage>
</organism>
<proteinExistence type="predicted"/>
<name>A0AAJ7S8B0_9HYME</name>
<gene>
    <name evidence="2" type="primary">LOC113464877</name>
</gene>
<dbReference type="PANTHER" id="PTHR47481:SF36">
    <property type="entry name" value="CCHC-TYPE DOMAIN-CONTAINING PROTEIN"/>
    <property type="match status" value="1"/>
</dbReference>
<protein>
    <submittedName>
        <fullName evidence="2">Uncharacterized protein LOC113464877</fullName>
    </submittedName>
</protein>
<dbReference type="AlphaFoldDB" id="A0AAJ7S8B0"/>
<dbReference type="GeneID" id="113464877"/>
<dbReference type="PANTHER" id="PTHR47481">
    <property type="match status" value="1"/>
</dbReference>
<accession>A0AAJ7S8B0</accession>